<keyword evidence="2" id="KW-1185">Reference proteome</keyword>
<feature type="region of interest" description="Disordered" evidence="1">
    <location>
        <begin position="153"/>
        <end position="187"/>
    </location>
</feature>
<organism evidence="2 3">
    <name type="scientific">Plectus sambesii</name>
    <dbReference type="NCBI Taxonomy" id="2011161"/>
    <lineage>
        <taxon>Eukaryota</taxon>
        <taxon>Metazoa</taxon>
        <taxon>Ecdysozoa</taxon>
        <taxon>Nematoda</taxon>
        <taxon>Chromadorea</taxon>
        <taxon>Plectida</taxon>
        <taxon>Plectina</taxon>
        <taxon>Plectoidea</taxon>
        <taxon>Plectidae</taxon>
        <taxon>Plectus</taxon>
    </lineage>
</organism>
<evidence type="ECO:0000256" key="1">
    <source>
        <dbReference type="SAM" id="MobiDB-lite"/>
    </source>
</evidence>
<feature type="compositionally biased region" description="Basic and acidic residues" evidence="1">
    <location>
        <begin position="163"/>
        <end position="185"/>
    </location>
</feature>
<evidence type="ECO:0000313" key="2">
    <source>
        <dbReference type="Proteomes" id="UP000887566"/>
    </source>
</evidence>
<dbReference type="Proteomes" id="UP000887566">
    <property type="component" value="Unplaced"/>
</dbReference>
<dbReference type="AlphaFoldDB" id="A0A914WUE7"/>
<name>A0A914WUE7_9BILA</name>
<accession>A0A914WUE7</accession>
<evidence type="ECO:0000313" key="3">
    <source>
        <dbReference type="WBParaSite" id="PSAMB.scaffold517size48320.g6613.t1"/>
    </source>
</evidence>
<proteinExistence type="predicted"/>
<dbReference type="WBParaSite" id="PSAMB.scaffold517size48320.g6613.t1">
    <property type="protein sequence ID" value="PSAMB.scaffold517size48320.g6613.t1"/>
    <property type="gene ID" value="PSAMB.scaffold517size48320.g6613"/>
</dbReference>
<reference evidence="3" key="1">
    <citation type="submission" date="2022-11" db="UniProtKB">
        <authorList>
            <consortium name="WormBaseParasite"/>
        </authorList>
    </citation>
    <scope>IDENTIFICATION</scope>
</reference>
<sequence>MARLSNDRRRRIEENARSTVPVTADSVSLAVVAIRVSTTSPTSVTAAANEHTATRHKWRTGRARATTLSLVNRDQLPLRLSLDAAHSIVARTADRPNERPAAPTNCPDSGIPVLRSEAPSAQVLGVERANSGWSKASGWVGETNYDGRRAGGMERATQAGRAADSRVARSTPRADRQRTTIENRRHASARTIAVRQLISHETHQHQKTQHARQIRYSLAARSIARTAHPAIYPIKTPYSLRRRL</sequence>
<protein>
    <submittedName>
        <fullName evidence="3">Uncharacterized protein</fullName>
    </submittedName>
</protein>